<evidence type="ECO:0000256" key="1">
    <source>
        <dbReference type="SAM" id="MobiDB-lite"/>
    </source>
</evidence>
<dbReference type="HOGENOM" id="CLU_094601_1_0_11"/>
<name>A5CMQ5_CLAM3</name>
<dbReference type="NCBIfam" id="TIGR03083">
    <property type="entry name" value="maleylpyruvate isomerase family mycothiol-dependent enzyme"/>
    <property type="match status" value="1"/>
</dbReference>
<dbReference type="InterPro" id="IPR024344">
    <property type="entry name" value="MDMPI_metal-binding"/>
</dbReference>
<evidence type="ECO:0000313" key="3">
    <source>
        <dbReference type="EMBL" id="CAN00341.1"/>
    </source>
</evidence>
<proteinExistence type="predicted"/>
<dbReference type="Pfam" id="PF11716">
    <property type="entry name" value="MDMPI_N"/>
    <property type="match status" value="1"/>
</dbReference>
<organism evidence="3 4">
    <name type="scientific">Clavibacter michiganensis subsp. michiganensis (strain NCPPB 382)</name>
    <dbReference type="NCBI Taxonomy" id="443906"/>
    <lineage>
        <taxon>Bacteria</taxon>
        <taxon>Bacillati</taxon>
        <taxon>Actinomycetota</taxon>
        <taxon>Actinomycetes</taxon>
        <taxon>Micrococcales</taxon>
        <taxon>Microbacteriaceae</taxon>
        <taxon>Clavibacter</taxon>
    </lineage>
</organism>
<protein>
    <recommendedName>
        <fullName evidence="2">Mycothiol-dependent maleylpyruvate isomerase metal-binding domain-containing protein</fullName>
    </recommendedName>
</protein>
<dbReference type="RefSeq" id="WP_011931539.1">
    <property type="nucleotide sequence ID" value="NC_009480.1"/>
</dbReference>
<sequence>MVVWPMSSRERAAIWTAVHDERRSLSADLSTIPAEGWAVGSLCAGWDVHDVVAHLIDSAATTRWGFARRMVAARFDFDRDNAVGVERERRMSPAKTLAEFDRVAPWTRTPPAALASRLVEAVVHAEDVRRPLGVRRDYPLGHVLPALTHQLRTSGAMGGGRDRAAGLRLIADDADLSWGGGPEVHGSALALLMAVSGRPVAPGELSGPGARDLAQRVSPTG</sequence>
<accession>A5CMQ5</accession>
<dbReference type="AlphaFoldDB" id="A5CMQ5"/>
<dbReference type="GO" id="GO:0046872">
    <property type="term" value="F:metal ion binding"/>
    <property type="evidence" value="ECO:0007669"/>
    <property type="project" value="InterPro"/>
</dbReference>
<dbReference type="InterPro" id="IPR017517">
    <property type="entry name" value="Maleyloyr_isom"/>
</dbReference>
<dbReference type="InterPro" id="IPR034660">
    <property type="entry name" value="DinB/YfiT-like"/>
</dbReference>
<feature type="domain" description="Mycothiol-dependent maleylpyruvate isomerase metal-binding" evidence="2">
    <location>
        <begin position="19"/>
        <end position="105"/>
    </location>
</feature>
<evidence type="ECO:0000259" key="2">
    <source>
        <dbReference type="Pfam" id="PF11716"/>
    </source>
</evidence>
<feature type="region of interest" description="Disordered" evidence="1">
    <location>
        <begin position="202"/>
        <end position="221"/>
    </location>
</feature>
<reference evidence="3 4" key="1">
    <citation type="journal article" date="2008" name="J. Bacteriol.">
        <title>The genome sequence of the tomato-pathogenic actinomycete Clavibacter michiganensis subsp. michiganensis NCPPB382 reveals a large island involved in pathogenicity.</title>
        <authorList>
            <person name="Gartemann K.H."/>
            <person name="Abt B."/>
            <person name="Bekel T."/>
            <person name="Burger A."/>
            <person name="Engemann J."/>
            <person name="Flugel M."/>
            <person name="Gaigalat L."/>
            <person name="Goesmann A."/>
            <person name="Grafen I."/>
            <person name="Kalinowski J."/>
            <person name="Kaup O."/>
            <person name="Kirchner O."/>
            <person name="Krause L."/>
            <person name="Linke B."/>
            <person name="McHardy A."/>
            <person name="Meyer F."/>
            <person name="Pohle S."/>
            <person name="Ruckert C."/>
            <person name="Schneiker S."/>
            <person name="Zellermann E.M."/>
            <person name="Puhler A."/>
            <person name="Eichenlaub R."/>
            <person name="Kaiser O."/>
            <person name="Bartels D."/>
        </authorList>
    </citation>
    <scope>NUCLEOTIDE SEQUENCE [LARGE SCALE GENOMIC DNA]</scope>
    <source>
        <strain evidence="3 4">NCPPB 382</strain>
    </source>
</reference>
<dbReference type="KEGG" id="cmi:CMM_0319"/>
<evidence type="ECO:0000313" key="4">
    <source>
        <dbReference type="Proteomes" id="UP000001564"/>
    </source>
</evidence>
<dbReference type="Proteomes" id="UP000001564">
    <property type="component" value="Chromosome"/>
</dbReference>
<keyword evidence="4" id="KW-1185">Reference proteome</keyword>
<dbReference type="Gene3D" id="1.20.120.450">
    <property type="entry name" value="dinb family like domain"/>
    <property type="match status" value="1"/>
</dbReference>
<gene>
    <name evidence="3" type="ordered locus">CMM_0319</name>
</gene>
<dbReference type="EMBL" id="AM711867">
    <property type="protein sequence ID" value="CAN00341.1"/>
    <property type="molecule type" value="Genomic_DNA"/>
</dbReference>
<dbReference type="SUPFAM" id="SSF109854">
    <property type="entry name" value="DinB/YfiT-like putative metalloenzymes"/>
    <property type="match status" value="1"/>
</dbReference>
<dbReference type="eggNOG" id="ENOG50314EV">
    <property type="taxonomic scope" value="Bacteria"/>
</dbReference>